<dbReference type="PANTHER" id="PTHR48220:SF1">
    <property type="entry name" value="VACUOLAR PROTEIN SORTING-ASSOCIATED PROTEIN 62-RELATED"/>
    <property type="match status" value="1"/>
</dbReference>
<protein>
    <recommendedName>
        <fullName evidence="4">Vacuolar protein sorting-associated protein 62</fullName>
    </recommendedName>
</protein>
<sequence length="460" mass="54433">MYLIYTFFLNLWCLHRSVNARTKENQLNLIFHQRFISEEQIEYEFKLKTQELNIPPILSPEELTDETKSIPKRLQSVPQYILDNCPLVHLYSEERYWPADIKDFVTHFHIEDSNGVIVNVSHPLTLHDLKQSYNVSLENGTFTNVDSEGTFMTSNEKFNDNTEWLFGFRPEYGTGRIKRAPAVLFIVDKGNGWVDAYWFYFYPFNWGPFIMGYGPWGNHIGDWEHSLVRFYMGEPKFLWMSAHGGGSAYHFHAIEKVKKLRHVDGKIQNSIVWRPLIFSARGTHANYATVGQHSHDVPFFFMPLSDFTDRGPMWDPVLNYYAYQYSGQDIYPITDREKDMGTEWLRYAGAWGNKRLKWNDPRQKWCPVQWRYIDGPRGPLSKNLERMSLCQSFKWWNFWKGCPARQWLKRGEGLDAEKNDSFGDNCGILLYKIRPKWLRGLVRLFMWRGVLCFLMDYFTG</sequence>
<dbReference type="EMBL" id="JAWIZZ010000036">
    <property type="protein sequence ID" value="KAK5781359.1"/>
    <property type="molecule type" value="Genomic_DNA"/>
</dbReference>
<dbReference type="Proteomes" id="UP001306508">
    <property type="component" value="Unassembled WGS sequence"/>
</dbReference>
<dbReference type="PANTHER" id="PTHR48220">
    <property type="match status" value="1"/>
</dbReference>
<dbReference type="GO" id="GO:0000329">
    <property type="term" value="C:fungal-type vacuole membrane"/>
    <property type="evidence" value="ECO:0007669"/>
    <property type="project" value="TreeGrafter"/>
</dbReference>
<feature type="signal peptide" evidence="1">
    <location>
        <begin position="1"/>
        <end position="20"/>
    </location>
</feature>
<dbReference type="AlphaFoldDB" id="A0AAN7WM80"/>
<evidence type="ECO:0000313" key="2">
    <source>
        <dbReference type="EMBL" id="KAK5781359.1"/>
    </source>
</evidence>
<dbReference type="InterPro" id="IPR053102">
    <property type="entry name" value="VPS_Associated"/>
</dbReference>
<accession>A0AAN7WM80</accession>
<proteinExistence type="predicted"/>
<feature type="chain" id="PRO_5042940890" description="Vacuolar protein sorting-associated protein 62" evidence="1">
    <location>
        <begin position="21"/>
        <end position="460"/>
    </location>
</feature>
<reference evidence="3" key="1">
    <citation type="submission" date="2023-07" db="EMBL/GenBank/DDBJ databases">
        <title>A draft genome of Kazachstania heterogenica Y-27499.</title>
        <authorList>
            <person name="Donic C."/>
            <person name="Kralova J.S."/>
            <person name="Fidel L."/>
            <person name="Ben-Dor S."/>
            <person name="Jung S."/>
        </authorList>
    </citation>
    <scope>NUCLEOTIDE SEQUENCE [LARGE SCALE GENOMIC DNA]</scope>
    <source>
        <strain evidence="3">Y27499</strain>
    </source>
</reference>
<name>A0AAN7WM80_9SACH</name>
<gene>
    <name evidence="2" type="ORF">RI543_001200</name>
</gene>
<evidence type="ECO:0008006" key="4">
    <source>
        <dbReference type="Google" id="ProtNLM"/>
    </source>
</evidence>
<evidence type="ECO:0000256" key="1">
    <source>
        <dbReference type="SAM" id="SignalP"/>
    </source>
</evidence>
<comment type="caution">
    <text evidence="2">The sequence shown here is derived from an EMBL/GenBank/DDBJ whole genome shotgun (WGS) entry which is preliminary data.</text>
</comment>
<keyword evidence="1" id="KW-0732">Signal</keyword>
<keyword evidence="3" id="KW-1185">Reference proteome</keyword>
<evidence type="ECO:0000313" key="3">
    <source>
        <dbReference type="Proteomes" id="UP001306508"/>
    </source>
</evidence>
<organism evidence="2 3">
    <name type="scientific">Arxiozyma heterogenica</name>
    <dbReference type="NCBI Taxonomy" id="278026"/>
    <lineage>
        <taxon>Eukaryota</taxon>
        <taxon>Fungi</taxon>
        <taxon>Dikarya</taxon>
        <taxon>Ascomycota</taxon>
        <taxon>Saccharomycotina</taxon>
        <taxon>Saccharomycetes</taxon>
        <taxon>Saccharomycetales</taxon>
        <taxon>Saccharomycetaceae</taxon>
        <taxon>Arxiozyma</taxon>
    </lineage>
</organism>
<dbReference type="GO" id="GO:0006623">
    <property type="term" value="P:protein targeting to vacuole"/>
    <property type="evidence" value="ECO:0007669"/>
    <property type="project" value="TreeGrafter"/>
</dbReference>